<proteinExistence type="predicted"/>
<evidence type="ECO:0000313" key="1">
    <source>
        <dbReference type="EMBL" id="BAM07572.1"/>
    </source>
</evidence>
<reference evidence="2" key="2">
    <citation type="submission" date="2012-03" db="EMBL/GenBank/DDBJ databases">
        <title>The complete genome sequence of the pioneer microbe on fresh volcanic deposit, Leptospirillum ferrooxidans strain C2-3.</title>
        <authorList>
            <person name="Fujimura R."/>
            <person name="Sato Y."/>
            <person name="Nishizawa T."/>
            <person name="Nanba K."/>
            <person name="Oshima K."/>
            <person name="Hattori M."/>
            <person name="Kamijo T."/>
            <person name="Ohta H."/>
        </authorList>
    </citation>
    <scope>NUCLEOTIDE SEQUENCE [LARGE SCALE GENOMIC DNA]</scope>
    <source>
        <strain evidence="2">C2-3</strain>
    </source>
</reference>
<dbReference type="AlphaFoldDB" id="I0IQM3"/>
<name>I0IQM3_LEPFC</name>
<gene>
    <name evidence="1" type="ordered locus">LFE_1894</name>
</gene>
<accession>I0IQM3</accession>
<dbReference type="HOGENOM" id="CLU_3235492_0_0_0"/>
<organism evidence="1 2">
    <name type="scientific">Leptospirillum ferrooxidans (strain C2-3)</name>
    <dbReference type="NCBI Taxonomy" id="1162668"/>
    <lineage>
        <taxon>Bacteria</taxon>
        <taxon>Pseudomonadati</taxon>
        <taxon>Nitrospirota</taxon>
        <taxon>Nitrospiria</taxon>
        <taxon>Nitrospirales</taxon>
        <taxon>Nitrospiraceae</taxon>
        <taxon>Leptospirillum</taxon>
    </lineage>
</organism>
<evidence type="ECO:0000313" key="2">
    <source>
        <dbReference type="Proteomes" id="UP000007382"/>
    </source>
</evidence>
<reference evidence="1 2" key="1">
    <citation type="journal article" date="2012" name="J. Bacteriol.">
        <title>Complete Genome Sequence of Leptospirillum ferrooxidans Strain C2-3, Isolated from a Fresh Volcanic Ash Deposit on the Island of Miyake, Japan.</title>
        <authorList>
            <person name="Fujimura R."/>
            <person name="Sato Y."/>
            <person name="Nishizawa T."/>
            <person name="Oshima K."/>
            <person name="Kim S.-W."/>
            <person name="Hattori M."/>
            <person name="Kamijo T."/>
            <person name="Ohta H."/>
        </authorList>
    </citation>
    <scope>NUCLEOTIDE SEQUENCE [LARGE SCALE GENOMIC DNA]</scope>
    <source>
        <strain evidence="1 2">C2-3</strain>
    </source>
</reference>
<dbReference type="Proteomes" id="UP000007382">
    <property type="component" value="Chromosome"/>
</dbReference>
<sequence length="43" mass="4822">MMKKMRLPRFDDLHMMVWTSLVLAGVTTISLVVAVISGMSLLE</sequence>
<dbReference type="KEGG" id="lfc:LFE_1894"/>
<protein>
    <submittedName>
        <fullName evidence="1">Uncharacterized protein</fullName>
    </submittedName>
</protein>
<keyword evidence="2" id="KW-1185">Reference proteome</keyword>
<dbReference type="EMBL" id="AP012342">
    <property type="protein sequence ID" value="BAM07572.1"/>
    <property type="molecule type" value="Genomic_DNA"/>
</dbReference>
<dbReference type="PATRIC" id="fig|1162668.3.peg.2250"/>